<dbReference type="Gene3D" id="3.20.20.70">
    <property type="entry name" value="Aldolase class I"/>
    <property type="match status" value="1"/>
</dbReference>
<organism evidence="14 15">
    <name type="scientific">Legionella fallonii LLAP-10</name>
    <dbReference type="NCBI Taxonomy" id="1212491"/>
    <lineage>
        <taxon>Bacteria</taxon>
        <taxon>Pseudomonadati</taxon>
        <taxon>Pseudomonadota</taxon>
        <taxon>Gammaproteobacteria</taxon>
        <taxon>Legionellales</taxon>
        <taxon>Legionellaceae</taxon>
        <taxon>Legionella</taxon>
    </lineage>
</organism>
<feature type="binding site" evidence="9 11">
    <location>
        <position position="209"/>
    </location>
    <ligand>
        <name>substrate</name>
    </ligand>
</feature>
<feature type="binding site" evidence="9">
    <location>
        <begin position="59"/>
        <end position="68"/>
    </location>
    <ligand>
        <name>substrate</name>
    </ligand>
</feature>
<dbReference type="STRING" id="1212491.LFA_1371"/>
<dbReference type="GO" id="GO:0006207">
    <property type="term" value="P:'de novo' pyrimidine nucleobase biosynthetic process"/>
    <property type="evidence" value="ECO:0007669"/>
    <property type="project" value="InterPro"/>
</dbReference>
<comment type="catalytic activity">
    <reaction evidence="7 9 12">
        <text>orotidine 5'-phosphate + H(+) = UMP + CO2</text>
        <dbReference type="Rhea" id="RHEA:11596"/>
        <dbReference type="ChEBI" id="CHEBI:15378"/>
        <dbReference type="ChEBI" id="CHEBI:16526"/>
        <dbReference type="ChEBI" id="CHEBI:57538"/>
        <dbReference type="ChEBI" id="CHEBI:57865"/>
        <dbReference type="EC" id="4.1.1.23"/>
    </reaction>
</comment>
<evidence type="ECO:0000256" key="9">
    <source>
        <dbReference type="HAMAP-Rule" id="MF_01200"/>
    </source>
</evidence>
<evidence type="ECO:0000259" key="13">
    <source>
        <dbReference type="SMART" id="SM00934"/>
    </source>
</evidence>
<dbReference type="OrthoDB" id="9806203at2"/>
<feature type="binding site" evidence="9 11">
    <location>
        <position position="210"/>
    </location>
    <ligand>
        <name>substrate</name>
    </ligand>
</feature>
<protein>
    <recommendedName>
        <fullName evidence="9">Orotidine 5'-phosphate decarboxylase</fullName>
        <ecNumber evidence="9">4.1.1.23</ecNumber>
    </recommendedName>
    <alternativeName>
        <fullName evidence="9">OMP decarboxylase</fullName>
        <shortName evidence="9">OMPDCase</shortName>
        <shortName evidence="9">OMPdecase</shortName>
    </alternativeName>
</protein>
<feature type="active site" description="For OMPdecase activity" evidence="10">
    <location>
        <position position="64"/>
    </location>
</feature>
<feature type="binding site" evidence="9 11">
    <location>
        <position position="180"/>
    </location>
    <ligand>
        <name>substrate</name>
    </ligand>
</feature>
<evidence type="ECO:0000256" key="4">
    <source>
        <dbReference type="ARBA" id="ARBA00022793"/>
    </source>
</evidence>
<dbReference type="NCBIfam" id="TIGR01740">
    <property type="entry name" value="pyrF"/>
    <property type="match status" value="1"/>
</dbReference>
<keyword evidence="15" id="KW-1185">Reference proteome</keyword>
<dbReference type="PANTHER" id="PTHR32119">
    <property type="entry name" value="OROTIDINE 5'-PHOSPHATE DECARBOXYLASE"/>
    <property type="match status" value="1"/>
</dbReference>
<dbReference type="InterPro" id="IPR013785">
    <property type="entry name" value="Aldolase_TIM"/>
</dbReference>
<evidence type="ECO:0000256" key="3">
    <source>
        <dbReference type="ARBA" id="ARBA00011738"/>
    </source>
</evidence>
<evidence type="ECO:0000256" key="12">
    <source>
        <dbReference type="RuleBase" id="RU000512"/>
    </source>
</evidence>
<dbReference type="HOGENOM" id="CLU_067069_0_0_6"/>
<dbReference type="GO" id="GO:0044205">
    <property type="term" value="P:'de novo' UMP biosynthetic process"/>
    <property type="evidence" value="ECO:0007669"/>
    <property type="project" value="UniProtKB-UniRule"/>
</dbReference>
<keyword evidence="6 9" id="KW-0456">Lyase</keyword>
<feature type="binding site" evidence="9 11">
    <location>
        <position position="119"/>
    </location>
    <ligand>
        <name>substrate</name>
    </ligand>
</feature>
<dbReference type="InterPro" id="IPR018089">
    <property type="entry name" value="OMPdecase_AS"/>
</dbReference>
<dbReference type="InterPro" id="IPR001754">
    <property type="entry name" value="OMPdeCOase_dom"/>
</dbReference>
<dbReference type="EMBL" id="LN614827">
    <property type="protein sequence ID" value="CEG56793.1"/>
    <property type="molecule type" value="Genomic_DNA"/>
</dbReference>
<feature type="active site" description="For OMPdecase activity" evidence="10">
    <location>
        <position position="61"/>
    </location>
</feature>
<gene>
    <name evidence="9 14" type="primary">pyrF</name>
    <name evidence="14" type="ORF">LFA_1371</name>
</gene>
<feature type="active site" description="For OMPdecase activity" evidence="10">
    <location>
        <position position="59"/>
    </location>
</feature>
<reference evidence="15" key="1">
    <citation type="submission" date="2014-09" db="EMBL/GenBank/DDBJ databases">
        <authorList>
            <person name="Gomez-Valero L."/>
        </authorList>
    </citation>
    <scope>NUCLEOTIDE SEQUENCE [LARGE SCALE GENOMIC DNA]</scope>
    <source>
        <strain evidence="15">ATCC700992</strain>
    </source>
</reference>
<dbReference type="SUPFAM" id="SSF51366">
    <property type="entry name" value="Ribulose-phoshate binding barrel"/>
    <property type="match status" value="1"/>
</dbReference>
<evidence type="ECO:0000256" key="11">
    <source>
        <dbReference type="PIRSR" id="PIRSR614732-2"/>
    </source>
</evidence>
<feature type="binding site" evidence="9 11">
    <location>
        <position position="189"/>
    </location>
    <ligand>
        <name>substrate</name>
    </ligand>
</feature>
<dbReference type="SMART" id="SM00934">
    <property type="entry name" value="OMPdecase"/>
    <property type="match status" value="1"/>
</dbReference>
<keyword evidence="5 9" id="KW-0665">Pyrimidine biosynthesis</keyword>
<evidence type="ECO:0000256" key="5">
    <source>
        <dbReference type="ARBA" id="ARBA00022975"/>
    </source>
</evidence>
<evidence type="ECO:0000256" key="8">
    <source>
        <dbReference type="ARBA" id="ARBA00061012"/>
    </source>
</evidence>
<evidence type="ECO:0000256" key="1">
    <source>
        <dbReference type="ARBA" id="ARBA00002356"/>
    </source>
</evidence>
<dbReference type="GO" id="GO:0004590">
    <property type="term" value="F:orotidine-5'-phosphate decarboxylase activity"/>
    <property type="evidence" value="ECO:0007669"/>
    <property type="project" value="UniProtKB-UniRule"/>
</dbReference>
<evidence type="ECO:0000256" key="10">
    <source>
        <dbReference type="PIRSR" id="PIRSR614732-1"/>
    </source>
</evidence>
<dbReference type="NCBIfam" id="NF001273">
    <property type="entry name" value="PRK00230.1"/>
    <property type="match status" value="1"/>
</dbReference>
<name>A0A098G2W0_9GAMM</name>
<dbReference type="PROSITE" id="PS00156">
    <property type="entry name" value="OMPDECASE"/>
    <property type="match status" value="1"/>
</dbReference>
<dbReference type="UniPathway" id="UPA00070">
    <property type="reaction ID" value="UER00120"/>
</dbReference>
<dbReference type="FunFam" id="3.20.20.70:FF:000015">
    <property type="entry name" value="Orotidine 5'-phosphate decarboxylase"/>
    <property type="match status" value="1"/>
</dbReference>
<comment type="subunit">
    <text evidence="3 9">Homodimer.</text>
</comment>
<evidence type="ECO:0000313" key="15">
    <source>
        <dbReference type="Proteomes" id="UP000032430"/>
    </source>
</evidence>
<dbReference type="InterPro" id="IPR011060">
    <property type="entry name" value="RibuloseP-bd_barrel"/>
</dbReference>
<accession>A0A098G2W0</accession>
<comment type="similarity">
    <text evidence="8 9">Belongs to the OMP decarboxylase family. Type 1 subfamily.</text>
</comment>
<dbReference type="Pfam" id="PF00215">
    <property type="entry name" value="OMPdecase"/>
    <property type="match status" value="1"/>
</dbReference>
<feature type="binding site" evidence="9 11">
    <location>
        <position position="32"/>
    </location>
    <ligand>
        <name>substrate</name>
    </ligand>
</feature>
<dbReference type="AlphaFoldDB" id="A0A098G2W0"/>
<sequence length="232" mass="25148">MTSKLIVALDFDNQDDALNLIDKLDPTHCALKVGSEMFTLFGTNFVKSLINRQFKVFLDLKFHDIPNTVAKACKACAELGVWMINVHALGGLTMMKAAKEAIKEYGSHKPLLIAVTVLTSFKEEELAGLGINCSIEKQVKHLASLARDAGLDGVVSSAHEVKTIKQICGTEFLTITPGIRLSSNSKDDQSRVMTPRQAVNEGSDYLVVGRPITQALNPAIVVAEILNEIGIA</sequence>
<dbReference type="PANTHER" id="PTHR32119:SF2">
    <property type="entry name" value="OROTIDINE 5'-PHOSPHATE DECARBOXYLASE"/>
    <property type="match status" value="1"/>
</dbReference>
<dbReference type="EC" id="4.1.1.23" evidence="9"/>
<proteinExistence type="inferred from homology"/>
<dbReference type="InterPro" id="IPR014732">
    <property type="entry name" value="OMPdecase"/>
</dbReference>
<keyword evidence="4 9" id="KW-0210">Decarboxylase</keyword>
<feature type="active site" description="Proton donor" evidence="9">
    <location>
        <position position="61"/>
    </location>
</feature>
<comment type="pathway">
    <text evidence="2 9 12">Pyrimidine metabolism; UMP biosynthesis via de novo pathway; UMP from orotate: step 2/2.</text>
</comment>
<evidence type="ECO:0000256" key="7">
    <source>
        <dbReference type="ARBA" id="ARBA00049157"/>
    </source>
</evidence>
<evidence type="ECO:0000313" key="14">
    <source>
        <dbReference type="EMBL" id="CEG56793.1"/>
    </source>
</evidence>
<dbReference type="CDD" id="cd04725">
    <property type="entry name" value="OMP_decarboxylase_like"/>
    <property type="match status" value="1"/>
</dbReference>
<dbReference type="RefSeq" id="WP_045095405.1">
    <property type="nucleotide sequence ID" value="NZ_LN614827.1"/>
</dbReference>
<dbReference type="Proteomes" id="UP000032430">
    <property type="component" value="Chromosome I"/>
</dbReference>
<dbReference type="KEGG" id="lfa:LFA_1371"/>
<evidence type="ECO:0000256" key="2">
    <source>
        <dbReference type="ARBA" id="ARBA00004861"/>
    </source>
</evidence>
<comment type="function">
    <text evidence="1 9">Catalyzes the decarboxylation of orotidine 5'-monophosphate (OMP) to uridine 5'-monophosphate (UMP).</text>
</comment>
<feature type="binding site" evidence="9 11">
    <location>
        <position position="10"/>
    </location>
    <ligand>
        <name>substrate</name>
    </ligand>
</feature>
<dbReference type="InterPro" id="IPR047596">
    <property type="entry name" value="OMPdecase_bac"/>
</dbReference>
<dbReference type="GO" id="GO:0005829">
    <property type="term" value="C:cytosol"/>
    <property type="evidence" value="ECO:0007669"/>
    <property type="project" value="TreeGrafter"/>
</dbReference>
<feature type="domain" description="Orotidine 5'-phosphate decarboxylase" evidence="13">
    <location>
        <begin position="4"/>
        <end position="225"/>
    </location>
</feature>
<dbReference type="HAMAP" id="MF_01200_B">
    <property type="entry name" value="OMPdecase_type1_B"/>
    <property type="match status" value="1"/>
</dbReference>
<evidence type="ECO:0000256" key="6">
    <source>
        <dbReference type="ARBA" id="ARBA00023239"/>
    </source>
</evidence>